<keyword evidence="3" id="KW-1185">Reference proteome</keyword>
<reference evidence="2 3" key="1">
    <citation type="journal article" date="2018" name="Mol. Biol. Evol.">
        <title>Broad Genomic Sampling Reveals a Smut Pathogenic Ancestry of the Fungal Clade Ustilaginomycotina.</title>
        <authorList>
            <person name="Kijpornyongpan T."/>
            <person name="Mondo S.J."/>
            <person name="Barry K."/>
            <person name="Sandor L."/>
            <person name="Lee J."/>
            <person name="Lipzen A."/>
            <person name="Pangilinan J."/>
            <person name="LaButti K."/>
            <person name="Hainaut M."/>
            <person name="Henrissat B."/>
            <person name="Grigoriev I.V."/>
            <person name="Spatafora J.W."/>
            <person name="Aime M.C."/>
        </authorList>
    </citation>
    <scope>NUCLEOTIDE SEQUENCE [LARGE SCALE GENOMIC DNA]</scope>
    <source>
        <strain evidence="2 3">MCA 4186</strain>
    </source>
</reference>
<gene>
    <name evidence="2" type="ORF">FA09DRAFT_329112</name>
</gene>
<dbReference type="STRING" id="58919.A0A316ZBF7"/>
<name>A0A316ZBF7_9BASI</name>
<dbReference type="Gene3D" id="6.10.140.1430">
    <property type="match status" value="1"/>
</dbReference>
<evidence type="ECO:0000256" key="1">
    <source>
        <dbReference type="SAM" id="MobiDB-lite"/>
    </source>
</evidence>
<feature type="compositionally biased region" description="Basic and acidic residues" evidence="1">
    <location>
        <begin position="123"/>
        <end position="182"/>
    </location>
</feature>
<feature type="region of interest" description="Disordered" evidence="1">
    <location>
        <begin position="99"/>
        <end position="188"/>
    </location>
</feature>
<dbReference type="AlphaFoldDB" id="A0A316ZBF7"/>
<dbReference type="RefSeq" id="XP_025599456.1">
    <property type="nucleotide sequence ID" value="XM_025742038.1"/>
</dbReference>
<proteinExistence type="predicted"/>
<dbReference type="GeneID" id="37269582"/>
<evidence type="ECO:0000313" key="2">
    <source>
        <dbReference type="EMBL" id="PWN99177.1"/>
    </source>
</evidence>
<feature type="region of interest" description="Disordered" evidence="1">
    <location>
        <begin position="28"/>
        <end position="48"/>
    </location>
</feature>
<dbReference type="EMBL" id="KZ819289">
    <property type="protein sequence ID" value="PWN99177.1"/>
    <property type="molecule type" value="Genomic_DNA"/>
</dbReference>
<organism evidence="2 3">
    <name type="scientific">Tilletiopsis washingtonensis</name>
    <dbReference type="NCBI Taxonomy" id="58919"/>
    <lineage>
        <taxon>Eukaryota</taxon>
        <taxon>Fungi</taxon>
        <taxon>Dikarya</taxon>
        <taxon>Basidiomycota</taxon>
        <taxon>Ustilaginomycotina</taxon>
        <taxon>Exobasidiomycetes</taxon>
        <taxon>Entylomatales</taxon>
        <taxon>Entylomatales incertae sedis</taxon>
        <taxon>Tilletiopsis</taxon>
    </lineage>
</organism>
<sequence length="188" mass="19616">MSLARTLRPAMRTAPRAIAAPVPMARSYAAPTPGAHPPAEQSGSRKTGTTQMLAGSVLVLAVSAGIFMSLGRDSKKATVGVGSEGASKLQGSKYRAAKALENGTTSGHEGVLGKSGSPASVDRAAEAIRERAADAKDSIKAKFSEAKDKTEGLRDRAAGLKRDAEEKTESLRDRASELKRQAENATQR</sequence>
<accession>A0A316ZBF7</accession>
<protein>
    <submittedName>
        <fullName evidence="2">Uncharacterized protein</fullName>
    </submittedName>
</protein>
<dbReference type="Proteomes" id="UP000245946">
    <property type="component" value="Unassembled WGS sequence"/>
</dbReference>
<evidence type="ECO:0000313" key="3">
    <source>
        <dbReference type="Proteomes" id="UP000245946"/>
    </source>
</evidence>